<evidence type="ECO:0000313" key="4">
    <source>
        <dbReference type="Proteomes" id="UP001552299"/>
    </source>
</evidence>
<accession>A0ABD0UEK7</accession>
<keyword evidence="2" id="KW-0812">Transmembrane</keyword>
<feature type="compositionally biased region" description="Basic residues" evidence="1">
    <location>
        <begin position="492"/>
        <end position="503"/>
    </location>
</feature>
<evidence type="ECO:0000256" key="2">
    <source>
        <dbReference type="SAM" id="Phobius"/>
    </source>
</evidence>
<evidence type="ECO:0000256" key="1">
    <source>
        <dbReference type="SAM" id="MobiDB-lite"/>
    </source>
</evidence>
<sequence>MNQTLVIYSNTSGIISTGCGPVVFPFSKIFHVKTGILSYSTCVLDIRTTLRRKILNRRVYSSPQQYVNEVELMTVCDCGIQVEHSQSLLMMSWNIYQDVIPVVDRSSRESIFKGQRELIDDPVYVLVGGPIVAERNVEERGVKDVDPSLLVVEESVVTRRISHAKPVVVMKEDEEEGRWLRQRGRRRRGRLGRSMNAKPQEGRDERGRGGSDGVAAGGKVPPPDWGWRWPAGVGWAAVLGLAVGSVSQRERREEGVGRPGRSSRESIFKGQRELIDDPVYVLVGGPIVAERNVEERGVKDVDPSLLVVEESVVTRRISHAKPVVVMKEDGEEGRWLRQRGRRRRGRLGRSMNAKPQEGRDERGRGGSDGVAAGGKVPPPDWGWRWPAGVGWAAVLGLAVGSVSQRERREEGVGRPGRSSRESIFKGQRELIDDPVYVLVGGPIVAERNVEERGVKDVDPSLLVVEESVVTRRISHAKPVVVMKEDGEEGRWLRQRGRRRRGRLGRSMNAKPQEGRDERGRGGSDGVAAGGKVPPPDWGWRWPAGVGWAAVLGLAVGSVSQRERREEGYYLLISIHPHIKANMVSSSLKRTSQSLLCLSIFLVLAFVGLFFLLFAVRLSPLLRRVGGVLDLRHLFRFSLRPPSSPGVGGLSCWVVAAHAEHWSVVPPSWQPQTRGFCAYTASNTVMVTIARTRITINPDPPITAIPNLPPICKHSDDQDAWQLYNSYEST</sequence>
<feature type="region of interest" description="Disordered" evidence="1">
    <location>
        <begin position="492"/>
        <end position="531"/>
    </location>
</feature>
<feature type="region of interest" description="Disordered" evidence="1">
    <location>
        <begin position="185"/>
        <end position="222"/>
    </location>
</feature>
<feature type="compositionally biased region" description="Basic residues" evidence="1">
    <location>
        <begin position="336"/>
        <end position="347"/>
    </location>
</feature>
<feature type="transmembrane region" description="Helical" evidence="2">
    <location>
        <begin position="592"/>
        <end position="615"/>
    </location>
</feature>
<feature type="compositionally biased region" description="Basic and acidic residues" evidence="1">
    <location>
        <begin position="356"/>
        <end position="365"/>
    </location>
</feature>
<feature type="compositionally biased region" description="Basic and acidic residues" evidence="1">
    <location>
        <begin position="512"/>
        <end position="521"/>
    </location>
</feature>
<protein>
    <submittedName>
        <fullName evidence="3">Uncharacterized protein</fullName>
    </submittedName>
</protein>
<reference evidence="3 4" key="1">
    <citation type="journal article" date="2024" name="Plant Biotechnol. J.">
        <title>Dendrobium thyrsiflorum genome and its molecular insights into genes involved in important horticultural traits.</title>
        <authorList>
            <person name="Chen B."/>
            <person name="Wang J.Y."/>
            <person name="Zheng P.J."/>
            <person name="Li K.L."/>
            <person name="Liang Y.M."/>
            <person name="Chen X.F."/>
            <person name="Zhang C."/>
            <person name="Zhao X."/>
            <person name="He X."/>
            <person name="Zhang G.Q."/>
            <person name="Liu Z.J."/>
            <person name="Xu Q."/>
        </authorList>
    </citation>
    <scope>NUCLEOTIDE SEQUENCE [LARGE SCALE GENOMIC DNA]</scope>
    <source>
        <strain evidence="3">GZMU011</strain>
    </source>
</reference>
<proteinExistence type="predicted"/>
<dbReference type="Proteomes" id="UP001552299">
    <property type="component" value="Unassembled WGS sequence"/>
</dbReference>
<name>A0ABD0UEK7_DENTH</name>
<gene>
    <name evidence="3" type="ORF">M5K25_023320</name>
</gene>
<feature type="compositionally biased region" description="Basic and acidic residues" evidence="1">
    <location>
        <begin position="200"/>
        <end position="209"/>
    </location>
</feature>
<organism evidence="3 4">
    <name type="scientific">Dendrobium thyrsiflorum</name>
    <name type="common">Pinecone-like raceme dendrobium</name>
    <name type="synonym">Orchid</name>
    <dbReference type="NCBI Taxonomy" id="117978"/>
    <lineage>
        <taxon>Eukaryota</taxon>
        <taxon>Viridiplantae</taxon>
        <taxon>Streptophyta</taxon>
        <taxon>Embryophyta</taxon>
        <taxon>Tracheophyta</taxon>
        <taxon>Spermatophyta</taxon>
        <taxon>Magnoliopsida</taxon>
        <taxon>Liliopsida</taxon>
        <taxon>Asparagales</taxon>
        <taxon>Orchidaceae</taxon>
        <taxon>Epidendroideae</taxon>
        <taxon>Malaxideae</taxon>
        <taxon>Dendrobiinae</taxon>
        <taxon>Dendrobium</taxon>
    </lineage>
</organism>
<keyword evidence="4" id="KW-1185">Reference proteome</keyword>
<dbReference type="AlphaFoldDB" id="A0ABD0UEK7"/>
<feature type="region of interest" description="Disordered" evidence="1">
    <location>
        <begin position="336"/>
        <end position="378"/>
    </location>
</feature>
<keyword evidence="2" id="KW-1133">Transmembrane helix</keyword>
<comment type="caution">
    <text evidence="3">The sequence shown here is derived from an EMBL/GenBank/DDBJ whole genome shotgun (WGS) entry which is preliminary data.</text>
</comment>
<keyword evidence="2" id="KW-0472">Membrane</keyword>
<dbReference type="EMBL" id="JANQDX010000017">
    <property type="protein sequence ID" value="KAL0908812.1"/>
    <property type="molecule type" value="Genomic_DNA"/>
</dbReference>
<evidence type="ECO:0000313" key="3">
    <source>
        <dbReference type="EMBL" id="KAL0908812.1"/>
    </source>
</evidence>